<dbReference type="Pfam" id="PF03588">
    <property type="entry name" value="Leu_Phe_trans"/>
    <property type="match status" value="1"/>
</dbReference>
<dbReference type="Proteomes" id="UP001596013">
    <property type="component" value="Unassembled WGS sequence"/>
</dbReference>
<comment type="caution">
    <text evidence="6">The sequence shown here is derived from an EMBL/GenBank/DDBJ whole genome shotgun (WGS) entry which is preliminary data.</text>
</comment>
<keyword evidence="1 4" id="KW-0963">Cytoplasm</keyword>
<dbReference type="Gene3D" id="3.30.70.3550">
    <property type="entry name" value="Leucyl/phenylalanyl-tRNA-protein transferase, N-terminal domain"/>
    <property type="match status" value="1"/>
</dbReference>
<evidence type="ECO:0000256" key="2">
    <source>
        <dbReference type="ARBA" id="ARBA00022679"/>
    </source>
</evidence>
<name>A0ABW0JGD1_9GAMM</name>
<reference evidence="7" key="1">
    <citation type="journal article" date="2019" name="Int. J. Syst. Evol. Microbiol.">
        <title>The Global Catalogue of Microorganisms (GCM) 10K type strain sequencing project: providing services to taxonomists for standard genome sequencing and annotation.</title>
        <authorList>
            <consortium name="The Broad Institute Genomics Platform"/>
            <consortium name="The Broad Institute Genome Sequencing Center for Infectious Disease"/>
            <person name="Wu L."/>
            <person name="Ma J."/>
        </authorList>
    </citation>
    <scope>NUCLEOTIDE SEQUENCE [LARGE SCALE GENOMIC DNA]</scope>
    <source>
        <strain evidence="7">JCM 17130</strain>
    </source>
</reference>
<comment type="catalytic activity">
    <reaction evidence="4">
        <text>N-terminal L-lysyl-[protein] + L-leucyl-tRNA(Leu) = N-terminal L-leucyl-L-lysyl-[protein] + tRNA(Leu) + H(+)</text>
        <dbReference type="Rhea" id="RHEA:12340"/>
        <dbReference type="Rhea" id="RHEA-COMP:9613"/>
        <dbReference type="Rhea" id="RHEA-COMP:9622"/>
        <dbReference type="Rhea" id="RHEA-COMP:12670"/>
        <dbReference type="Rhea" id="RHEA-COMP:12671"/>
        <dbReference type="ChEBI" id="CHEBI:15378"/>
        <dbReference type="ChEBI" id="CHEBI:65249"/>
        <dbReference type="ChEBI" id="CHEBI:78442"/>
        <dbReference type="ChEBI" id="CHEBI:78494"/>
        <dbReference type="ChEBI" id="CHEBI:133043"/>
        <dbReference type="EC" id="2.3.2.6"/>
    </reaction>
</comment>
<gene>
    <name evidence="4 6" type="primary">aat</name>
    <name evidence="6" type="ORF">ACFPME_00975</name>
</gene>
<comment type="catalytic activity">
    <reaction evidence="4">
        <text>N-terminal L-arginyl-[protein] + L-leucyl-tRNA(Leu) = N-terminal L-leucyl-L-arginyl-[protein] + tRNA(Leu) + H(+)</text>
        <dbReference type="Rhea" id="RHEA:50416"/>
        <dbReference type="Rhea" id="RHEA-COMP:9613"/>
        <dbReference type="Rhea" id="RHEA-COMP:9622"/>
        <dbReference type="Rhea" id="RHEA-COMP:12672"/>
        <dbReference type="Rhea" id="RHEA-COMP:12673"/>
        <dbReference type="ChEBI" id="CHEBI:15378"/>
        <dbReference type="ChEBI" id="CHEBI:64719"/>
        <dbReference type="ChEBI" id="CHEBI:78442"/>
        <dbReference type="ChEBI" id="CHEBI:78494"/>
        <dbReference type="ChEBI" id="CHEBI:133044"/>
        <dbReference type="EC" id="2.3.2.6"/>
    </reaction>
</comment>
<dbReference type="GO" id="GO:0008914">
    <property type="term" value="F:leucyl-tRNA--protein transferase activity"/>
    <property type="evidence" value="ECO:0007669"/>
    <property type="project" value="UniProtKB-EC"/>
</dbReference>
<evidence type="ECO:0000256" key="5">
    <source>
        <dbReference type="SAM" id="MobiDB-lite"/>
    </source>
</evidence>
<dbReference type="RefSeq" id="WP_377301119.1">
    <property type="nucleotide sequence ID" value="NZ_JBHSMK010000002.1"/>
</dbReference>
<organism evidence="6 7">
    <name type="scientific">Rhodanobacter umsongensis</name>
    <dbReference type="NCBI Taxonomy" id="633153"/>
    <lineage>
        <taxon>Bacteria</taxon>
        <taxon>Pseudomonadati</taxon>
        <taxon>Pseudomonadota</taxon>
        <taxon>Gammaproteobacteria</taxon>
        <taxon>Lysobacterales</taxon>
        <taxon>Rhodanobacteraceae</taxon>
        <taxon>Rhodanobacter</taxon>
    </lineage>
</organism>
<comment type="subcellular location">
    <subcellularLocation>
        <location evidence="4">Cytoplasm</location>
    </subcellularLocation>
</comment>
<evidence type="ECO:0000313" key="6">
    <source>
        <dbReference type="EMBL" id="MFC5435119.1"/>
    </source>
</evidence>
<dbReference type="HAMAP" id="MF_00688">
    <property type="entry name" value="Leu_Phe_trans"/>
    <property type="match status" value="1"/>
</dbReference>
<dbReference type="Gene3D" id="3.40.630.70">
    <property type="entry name" value="Leucyl/phenylalanyl-tRNA-protein transferase, C-terminal domain"/>
    <property type="match status" value="1"/>
</dbReference>
<keyword evidence="2 4" id="KW-0808">Transferase</keyword>
<dbReference type="EC" id="2.3.2.6" evidence="4"/>
<comment type="function">
    <text evidence="4">Functions in the N-end rule pathway of protein degradation where it conjugates Leu, Phe and, less efficiently, Met from aminoacyl-tRNAs to the N-termini of proteins containing an N-terminal arginine or lysine.</text>
</comment>
<keyword evidence="7" id="KW-1185">Reference proteome</keyword>
<sequence length="248" mass="27268">MKRLPLLDPDATDRFPDPRQALTEPNGLLAFGGDLSPRRLLAAYSRGIFPWFGEGEPILWWSPDPRCVFYTERLKVNRSLRRQLAGKQWRLTIDHAFDAVIRACAAPRAGDPGTWLVPAMIDAYEQLHRLGHAHSVEVWDRGQLVGGIYGVAMGRLFCGESMFSAESGGSKIALVALGRLLHELDFPLIDTQVSNPHTLGLGAIDMPRGQFLQEVARLGQSPGRVGSWADLTPRLLRPGPDSAPAQSS</sequence>
<feature type="region of interest" description="Disordered" evidence="5">
    <location>
        <begin position="1"/>
        <end position="20"/>
    </location>
</feature>
<evidence type="ECO:0000313" key="7">
    <source>
        <dbReference type="Proteomes" id="UP001596013"/>
    </source>
</evidence>
<evidence type="ECO:0000256" key="4">
    <source>
        <dbReference type="HAMAP-Rule" id="MF_00688"/>
    </source>
</evidence>
<dbReference type="PANTHER" id="PTHR30098">
    <property type="entry name" value="LEUCYL/PHENYLALANYL-TRNA--PROTEIN TRANSFERASE"/>
    <property type="match status" value="1"/>
</dbReference>
<dbReference type="InterPro" id="IPR042221">
    <property type="entry name" value="Leu/Phe-tRNA_Trfase_N"/>
</dbReference>
<evidence type="ECO:0000256" key="3">
    <source>
        <dbReference type="ARBA" id="ARBA00023315"/>
    </source>
</evidence>
<comment type="similarity">
    <text evidence="4">Belongs to the L/F-transferase family.</text>
</comment>
<feature type="region of interest" description="Disordered" evidence="5">
    <location>
        <begin position="224"/>
        <end position="248"/>
    </location>
</feature>
<dbReference type="EMBL" id="JBHSMK010000002">
    <property type="protein sequence ID" value="MFC5435119.1"/>
    <property type="molecule type" value="Genomic_DNA"/>
</dbReference>
<accession>A0ABW0JGD1</accession>
<protein>
    <recommendedName>
        <fullName evidence="4">Leucyl/phenylalanyl-tRNA--protein transferase</fullName>
        <ecNumber evidence="4">2.3.2.6</ecNumber>
    </recommendedName>
    <alternativeName>
        <fullName evidence="4">L/F-transferase</fullName>
    </alternativeName>
    <alternativeName>
        <fullName evidence="4">Leucyltransferase</fullName>
    </alternativeName>
    <alternativeName>
        <fullName evidence="4">Phenyalanyltransferase</fullName>
    </alternativeName>
</protein>
<dbReference type="PANTHER" id="PTHR30098:SF2">
    <property type="entry name" value="LEUCYL_PHENYLALANYL-TRNA--PROTEIN TRANSFERASE"/>
    <property type="match status" value="1"/>
</dbReference>
<keyword evidence="3 4" id="KW-0012">Acyltransferase</keyword>
<proteinExistence type="inferred from homology"/>
<dbReference type="InterPro" id="IPR016181">
    <property type="entry name" value="Acyl_CoA_acyltransferase"/>
</dbReference>
<dbReference type="NCBIfam" id="TIGR00667">
    <property type="entry name" value="aat"/>
    <property type="match status" value="1"/>
</dbReference>
<dbReference type="SUPFAM" id="SSF55729">
    <property type="entry name" value="Acyl-CoA N-acyltransferases (Nat)"/>
    <property type="match status" value="1"/>
</dbReference>
<dbReference type="InterPro" id="IPR042203">
    <property type="entry name" value="Leu/Phe-tRNA_Trfase_C"/>
</dbReference>
<dbReference type="InterPro" id="IPR004616">
    <property type="entry name" value="Leu/Phe-tRNA_Trfase"/>
</dbReference>
<comment type="catalytic activity">
    <reaction evidence="4">
        <text>L-phenylalanyl-tRNA(Phe) + an N-terminal L-alpha-aminoacyl-[protein] = an N-terminal L-phenylalanyl-L-alpha-aminoacyl-[protein] + tRNA(Phe)</text>
        <dbReference type="Rhea" id="RHEA:43632"/>
        <dbReference type="Rhea" id="RHEA-COMP:9668"/>
        <dbReference type="Rhea" id="RHEA-COMP:9699"/>
        <dbReference type="Rhea" id="RHEA-COMP:10636"/>
        <dbReference type="Rhea" id="RHEA-COMP:10637"/>
        <dbReference type="ChEBI" id="CHEBI:78442"/>
        <dbReference type="ChEBI" id="CHEBI:78531"/>
        <dbReference type="ChEBI" id="CHEBI:78597"/>
        <dbReference type="ChEBI" id="CHEBI:83561"/>
        <dbReference type="EC" id="2.3.2.6"/>
    </reaction>
</comment>
<evidence type="ECO:0000256" key="1">
    <source>
        <dbReference type="ARBA" id="ARBA00022490"/>
    </source>
</evidence>